<dbReference type="EMBL" id="DVOT01000209">
    <property type="protein sequence ID" value="HIV28569.1"/>
    <property type="molecule type" value="Genomic_DNA"/>
</dbReference>
<sequence length="136" mass="15166">MKSRNAQRWLQYGVSALVGLALSLAVAVSRGLSGSVNLAWNARYLSDGFFVAGLLMTGVGALVLVASTDFFDIFTYGFKSLLVLFTPLKKPREHMNFFDYKQERAGRRGGKQFFLLFTGLAFLLLALACLWVYYNC</sequence>
<evidence type="ECO:0000256" key="1">
    <source>
        <dbReference type="SAM" id="Phobius"/>
    </source>
</evidence>
<evidence type="ECO:0000259" key="2">
    <source>
        <dbReference type="Pfam" id="PF13038"/>
    </source>
</evidence>
<keyword evidence="1" id="KW-0472">Membrane</keyword>
<evidence type="ECO:0000313" key="4">
    <source>
        <dbReference type="Proteomes" id="UP000886884"/>
    </source>
</evidence>
<keyword evidence="1" id="KW-0812">Transmembrane</keyword>
<dbReference type="AlphaFoldDB" id="A0A9D1TD24"/>
<dbReference type="InterPro" id="IPR025007">
    <property type="entry name" value="DUF3899"/>
</dbReference>
<reference evidence="3" key="2">
    <citation type="journal article" date="2021" name="PeerJ">
        <title>Extensive microbial diversity within the chicken gut microbiome revealed by metagenomics and culture.</title>
        <authorList>
            <person name="Gilroy R."/>
            <person name="Ravi A."/>
            <person name="Getino M."/>
            <person name="Pursley I."/>
            <person name="Horton D.L."/>
            <person name="Alikhan N.F."/>
            <person name="Baker D."/>
            <person name="Gharbi K."/>
            <person name="Hall N."/>
            <person name="Watson M."/>
            <person name="Adriaenssens E.M."/>
            <person name="Foster-Nyarko E."/>
            <person name="Jarju S."/>
            <person name="Secka A."/>
            <person name="Antonio M."/>
            <person name="Oren A."/>
            <person name="Chaudhuri R.R."/>
            <person name="La Ragione R."/>
            <person name="Hildebrand F."/>
            <person name="Pallen M.J."/>
        </authorList>
    </citation>
    <scope>NUCLEOTIDE SEQUENCE</scope>
    <source>
        <strain evidence="3">CHK183-6373</strain>
    </source>
</reference>
<evidence type="ECO:0000313" key="3">
    <source>
        <dbReference type="EMBL" id="HIV28569.1"/>
    </source>
</evidence>
<comment type="caution">
    <text evidence="3">The sequence shown here is derived from an EMBL/GenBank/DDBJ whole genome shotgun (WGS) entry which is preliminary data.</text>
</comment>
<feature type="transmembrane region" description="Helical" evidence="1">
    <location>
        <begin position="12"/>
        <end position="29"/>
    </location>
</feature>
<feature type="transmembrane region" description="Helical" evidence="1">
    <location>
        <begin position="49"/>
        <end position="71"/>
    </location>
</feature>
<feature type="domain" description="DUF3899" evidence="2">
    <location>
        <begin position="49"/>
        <end position="129"/>
    </location>
</feature>
<proteinExistence type="predicted"/>
<keyword evidence="1" id="KW-1133">Transmembrane helix</keyword>
<organism evidence="3 4">
    <name type="scientific">Candidatus Ornithocaccomicrobium faecavium</name>
    <dbReference type="NCBI Taxonomy" id="2840890"/>
    <lineage>
        <taxon>Bacteria</taxon>
        <taxon>Bacillati</taxon>
        <taxon>Bacillota</taxon>
        <taxon>Clostridia</taxon>
        <taxon>Candidatus Ornithocaccomicrobium</taxon>
    </lineage>
</organism>
<reference evidence="3" key="1">
    <citation type="submission" date="2020-10" db="EMBL/GenBank/DDBJ databases">
        <authorList>
            <person name="Gilroy R."/>
        </authorList>
    </citation>
    <scope>NUCLEOTIDE SEQUENCE</scope>
    <source>
        <strain evidence="3">CHK183-6373</strain>
    </source>
</reference>
<dbReference type="Pfam" id="PF13038">
    <property type="entry name" value="DUF3899"/>
    <property type="match status" value="1"/>
</dbReference>
<feature type="transmembrane region" description="Helical" evidence="1">
    <location>
        <begin position="113"/>
        <end position="134"/>
    </location>
</feature>
<protein>
    <submittedName>
        <fullName evidence="3">DUF3899 domain-containing protein</fullName>
    </submittedName>
</protein>
<dbReference type="Proteomes" id="UP000886884">
    <property type="component" value="Unassembled WGS sequence"/>
</dbReference>
<name>A0A9D1TD24_9FIRM</name>
<accession>A0A9D1TD24</accession>
<gene>
    <name evidence="3" type="ORF">IAA64_11395</name>
</gene>